<dbReference type="EMBL" id="JAZDWU010000011">
    <property type="protein sequence ID" value="KAK9985963.1"/>
    <property type="molecule type" value="Genomic_DNA"/>
</dbReference>
<dbReference type="CDD" id="cd01650">
    <property type="entry name" value="RT_nLTR_like"/>
    <property type="match status" value="1"/>
</dbReference>
<organism evidence="2 3">
    <name type="scientific">Lithocarpus litseifolius</name>
    <dbReference type="NCBI Taxonomy" id="425828"/>
    <lineage>
        <taxon>Eukaryota</taxon>
        <taxon>Viridiplantae</taxon>
        <taxon>Streptophyta</taxon>
        <taxon>Embryophyta</taxon>
        <taxon>Tracheophyta</taxon>
        <taxon>Spermatophyta</taxon>
        <taxon>Magnoliopsida</taxon>
        <taxon>eudicotyledons</taxon>
        <taxon>Gunneridae</taxon>
        <taxon>Pentapetalae</taxon>
        <taxon>rosids</taxon>
        <taxon>fabids</taxon>
        <taxon>Fagales</taxon>
        <taxon>Fagaceae</taxon>
        <taxon>Lithocarpus</taxon>
    </lineage>
</organism>
<evidence type="ECO:0000313" key="2">
    <source>
        <dbReference type="EMBL" id="KAK9985963.1"/>
    </source>
</evidence>
<dbReference type="SUPFAM" id="SSF56672">
    <property type="entry name" value="DNA/RNA polymerases"/>
    <property type="match status" value="1"/>
</dbReference>
<evidence type="ECO:0000259" key="1">
    <source>
        <dbReference type="PROSITE" id="PS50878"/>
    </source>
</evidence>
<dbReference type="PROSITE" id="PS50878">
    <property type="entry name" value="RT_POL"/>
    <property type="match status" value="1"/>
</dbReference>
<evidence type="ECO:0000313" key="3">
    <source>
        <dbReference type="Proteomes" id="UP001459277"/>
    </source>
</evidence>
<dbReference type="AlphaFoldDB" id="A0AAW2BKH9"/>
<dbReference type="Pfam" id="PF00078">
    <property type="entry name" value="RVT_1"/>
    <property type="match status" value="1"/>
</dbReference>
<reference evidence="2 3" key="1">
    <citation type="submission" date="2024-01" db="EMBL/GenBank/DDBJ databases">
        <title>A telomere-to-telomere, gap-free genome of sweet tea (Lithocarpus litseifolius).</title>
        <authorList>
            <person name="Zhou J."/>
        </authorList>
    </citation>
    <scope>NUCLEOTIDE SEQUENCE [LARGE SCALE GENOMIC DNA]</scope>
    <source>
        <strain evidence="2">Zhou-2022a</strain>
        <tissue evidence="2">Leaf</tissue>
    </source>
</reference>
<sequence length="397" mass="45491">MCNAIQAFFHSGSLLKAFITLIPKLPNPEEVSHFRPISLCNVFYKIISKVLVNRLKPIMDSIITPYQNAFIKGRNITDNILLAHEIIDVIRKKRGKRDSYGVLKIDMFKAHDRVNWNFLKVVLTIMRFDPKWIMECVTSVEYTLLINGSMTRSFKPSQGLRQGDPLSRYLFLMCANILSISLTHAEVLKKIRGIKVGRNGLFCSHLLLAYDSLLFFRKDKNSVQNLQIILEWYCSISSQSTNLAKSDVFCSPNMPIEEQVGLANTLKVNLVQQPSKYLGVHFKLRGNRIAGFQFLIDKLRAKLQGWKMKLLSQAGRTTLIASVLQSLPLYSFACFKVPDAICSKMDSIICAFWWGHDYGEKKLYLINWDKISQPKNMGGLGLKKFKYMNQALLNKQY</sequence>
<dbReference type="InterPro" id="IPR000477">
    <property type="entry name" value="RT_dom"/>
</dbReference>
<keyword evidence="3" id="KW-1185">Reference proteome</keyword>
<name>A0AAW2BKH9_9ROSI</name>
<protein>
    <recommendedName>
        <fullName evidence="1">Reverse transcriptase domain-containing protein</fullName>
    </recommendedName>
</protein>
<gene>
    <name evidence="2" type="ORF">SO802_030914</name>
</gene>
<feature type="domain" description="Reverse transcriptase" evidence="1">
    <location>
        <begin position="3"/>
        <end position="282"/>
    </location>
</feature>
<dbReference type="InterPro" id="IPR043502">
    <property type="entry name" value="DNA/RNA_pol_sf"/>
</dbReference>
<accession>A0AAW2BKH9</accession>
<dbReference type="PANTHER" id="PTHR33116:SF86">
    <property type="entry name" value="REVERSE TRANSCRIPTASE DOMAIN-CONTAINING PROTEIN"/>
    <property type="match status" value="1"/>
</dbReference>
<dbReference type="PANTHER" id="PTHR33116">
    <property type="entry name" value="REVERSE TRANSCRIPTASE ZINC-BINDING DOMAIN-CONTAINING PROTEIN-RELATED-RELATED"/>
    <property type="match status" value="1"/>
</dbReference>
<proteinExistence type="predicted"/>
<comment type="caution">
    <text evidence="2">The sequence shown here is derived from an EMBL/GenBank/DDBJ whole genome shotgun (WGS) entry which is preliminary data.</text>
</comment>
<dbReference type="Proteomes" id="UP001459277">
    <property type="component" value="Unassembled WGS sequence"/>
</dbReference>